<dbReference type="STRING" id="47854.GA0070603_1934"/>
<evidence type="ECO:0000256" key="4">
    <source>
        <dbReference type="ARBA" id="ARBA00023136"/>
    </source>
</evidence>
<gene>
    <name evidence="8" type="ORF">GA0070603_1934</name>
</gene>
<dbReference type="Pfam" id="PF04932">
    <property type="entry name" value="Wzy_C"/>
    <property type="match status" value="1"/>
</dbReference>
<feature type="transmembrane region" description="Helical" evidence="6">
    <location>
        <begin position="185"/>
        <end position="203"/>
    </location>
</feature>
<evidence type="ECO:0000256" key="3">
    <source>
        <dbReference type="ARBA" id="ARBA00022989"/>
    </source>
</evidence>
<feature type="transmembrane region" description="Helical" evidence="6">
    <location>
        <begin position="210"/>
        <end position="226"/>
    </location>
</feature>
<keyword evidence="8" id="KW-0436">Ligase</keyword>
<comment type="subcellular location">
    <subcellularLocation>
        <location evidence="1">Membrane</location>
        <topology evidence="1">Multi-pass membrane protein</topology>
    </subcellularLocation>
</comment>
<feature type="transmembrane region" description="Helical" evidence="6">
    <location>
        <begin position="21"/>
        <end position="40"/>
    </location>
</feature>
<dbReference type="InterPro" id="IPR007016">
    <property type="entry name" value="O-antigen_ligase-rel_domated"/>
</dbReference>
<dbReference type="InterPro" id="IPR051533">
    <property type="entry name" value="WaaL-like"/>
</dbReference>
<keyword evidence="9" id="KW-1185">Reference proteome</keyword>
<name>A0A1C6UM16_9ACTN</name>
<sequence length="475" mass="50073">MTVVTAPDSGDSAAASPEFGTVRRLLLALLPVLGALGAYATVDLSPATFPNLYRLVVVLAVVPAFLLLIRPRTATVVVPRLFLWLAVTWALWLPVSLFWTVDADAGLRKIGAIAYAFAAGLCVLAFSGGSRAGVATLRLGWTAAFLVTGAIAVWELQSGRHLSDGAALGPDATLVASTFYNPNNYAGFLLTCLPFLVWGGVAARSILVRVLHAGLVVLWIVLIVATQSRTGFLGALVIGPVAVWWFGRAASLRQRPVAVPVLVLGLVAWIGLSLAAASEPGQRVLGQFTSPFEENDSLRASDQMRVSLTLLGWRLFVGSGLLGRGAGSYELLAGQWQEADLGGTTVAHNSFAEIAAEFGLPALLPLAAVIVVLVRVTLRRTAAAAHRAEAFDLRMATGLGLAGFAASGLAASSILASPWWWLLLGQASAQVWLLHRMCPSRGDGPTDQRPAGSPWVRGDDQVTGPRSLLVGARRR</sequence>
<feature type="region of interest" description="Disordered" evidence="5">
    <location>
        <begin position="442"/>
        <end position="475"/>
    </location>
</feature>
<feature type="transmembrane region" description="Helical" evidence="6">
    <location>
        <begin position="107"/>
        <end position="127"/>
    </location>
</feature>
<evidence type="ECO:0000256" key="6">
    <source>
        <dbReference type="SAM" id="Phobius"/>
    </source>
</evidence>
<dbReference type="GO" id="GO:0016020">
    <property type="term" value="C:membrane"/>
    <property type="evidence" value="ECO:0007669"/>
    <property type="project" value="UniProtKB-SubCell"/>
</dbReference>
<organism evidence="8 9">
    <name type="scientific">Micromonospora chersina</name>
    <dbReference type="NCBI Taxonomy" id="47854"/>
    <lineage>
        <taxon>Bacteria</taxon>
        <taxon>Bacillati</taxon>
        <taxon>Actinomycetota</taxon>
        <taxon>Actinomycetes</taxon>
        <taxon>Micromonosporales</taxon>
        <taxon>Micromonosporaceae</taxon>
        <taxon>Micromonospora</taxon>
    </lineage>
</organism>
<feature type="transmembrane region" description="Helical" evidence="6">
    <location>
        <begin position="399"/>
        <end position="422"/>
    </location>
</feature>
<evidence type="ECO:0000256" key="5">
    <source>
        <dbReference type="SAM" id="MobiDB-lite"/>
    </source>
</evidence>
<evidence type="ECO:0000256" key="2">
    <source>
        <dbReference type="ARBA" id="ARBA00022692"/>
    </source>
</evidence>
<evidence type="ECO:0000313" key="9">
    <source>
        <dbReference type="Proteomes" id="UP000198605"/>
    </source>
</evidence>
<dbReference type="Proteomes" id="UP000198605">
    <property type="component" value="Unassembled WGS sequence"/>
</dbReference>
<feature type="domain" description="O-antigen ligase-related" evidence="7">
    <location>
        <begin position="215"/>
        <end position="365"/>
    </location>
</feature>
<proteinExistence type="predicted"/>
<keyword evidence="3 6" id="KW-1133">Transmembrane helix</keyword>
<dbReference type="GO" id="GO:0016874">
    <property type="term" value="F:ligase activity"/>
    <property type="evidence" value="ECO:0007669"/>
    <property type="project" value="UniProtKB-KW"/>
</dbReference>
<feature type="transmembrane region" description="Helical" evidence="6">
    <location>
        <begin position="232"/>
        <end position="250"/>
    </location>
</feature>
<feature type="transmembrane region" description="Helical" evidence="6">
    <location>
        <begin position="52"/>
        <end position="69"/>
    </location>
</feature>
<feature type="transmembrane region" description="Helical" evidence="6">
    <location>
        <begin position="257"/>
        <end position="277"/>
    </location>
</feature>
<evidence type="ECO:0000259" key="7">
    <source>
        <dbReference type="Pfam" id="PF04932"/>
    </source>
</evidence>
<keyword evidence="4 6" id="KW-0472">Membrane</keyword>
<dbReference type="AlphaFoldDB" id="A0A1C6UM16"/>
<feature type="transmembrane region" description="Helical" evidence="6">
    <location>
        <begin position="139"/>
        <end position="156"/>
    </location>
</feature>
<keyword evidence="2 6" id="KW-0812">Transmembrane</keyword>
<evidence type="ECO:0000256" key="1">
    <source>
        <dbReference type="ARBA" id="ARBA00004141"/>
    </source>
</evidence>
<accession>A0A1C6UM16</accession>
<dbReference type="PANTHER" id="PTHR37422">
    <property type="entry name" value="TEICHURONIC ACID BIOSYNTHESIS PROTEIN TUAE"/>
    <property type="match status" value="1"/>
</dbReference>
<reference evidence="9" key="1">
    <citation type="submission" date="2016-06" db="EMBL/GenBank/DDBJ databases">
        <authorList>
            <person name="Varghese N."/>
            <person name="Submissions Spin"/>
        </authorList>
    </citation>
    <scope>NUCLEOTIDE SEQUENCE [LARGE SCALE GENOMIC DNA]</scope>
    <source>
        <strain evidence="9">DSM 44151</strain>
    </source>
</reference>
<dbReference type="PANTHER" id="PTHR37422:SF21">
    <property type="entry name" value="EXOQ-LIKE PROTEIN"/>
    <property type="match status" value="1"/>
</dbReference>
<protein>
    <submittedName>
        <fullName evidence="8">O-antigen ligase</fullName>
    </submittedName>
</protein>
<dbReference type="EMBL" id="FMIB01000002">
    <property type="protein sequence ID" value="SCL55084.1"/>
    <property type="molecule type" value="Genomic_DNA"/>
</dbReference>
<feature type="transmembrane region" description="Helical" evidence="6">
    <location>
        <begin position="81"/>
        <end position="101"/>
    </location>
</feature>
<feature type="transmembrane region" description="Helical" evidence="6">
    <location>
        <begin position="358"/>
        <end position="378"/>
    </location>
</feature>
<evidence type="ECO:0000313" key="8">
    <source>
        <dbReference type="EMBL" id="SCL55084.1"/>
    </source>
</evidence>